<sequence>MAVSDTTAALTVDRLDRHGTRSHEVYTAGFYEGGWDYEVRSILGRAARGGSEPGEVLATIARVRPKDHRGWFTAWQTLGQDTARQARQCADAGHAVSAARAYLRAANYLGVAVEAVDGLDGDTSELLPTFREHRAAWDGFVEQGRWPAQAVAIPYAGSSLPGWFFRPDTSGAPRPVLVMVNGSDGSVSGLWCEGAEGALERGYAVLLFDGPGQQSMLFERGVPFRPDWEHVLTPVVDWLAARDDVDHDRVAVYGISQGGYWVPRALAFEHRFAAAVADGGVVDVGRSWLTNIPHAVLDEYRKGHQEKFDRDMRLGMRLPGGRAARETWAFRARPYGVEGYSAVLDEVSRYALTPELAAQIRTPLLVTDPDGDQFFPQSAELAGLVPGATLVRFTQDEGAASHCQPLARELTEQRMFDWLDERLDL</sequence>
<keyword evidence="4" id="KW-1185">Reference proteome</keyword>
<evidence type="ECO:0000313" key="4">
    <source>
        <dbReference type="Proteomes" id="UP000540568"/>
    </source>
</evidence>
<gene>
    <name evidence="3" type="ORF">FHX71_002389</name>
</gene>
<dbReference type="Pfam" id="PF00326">
    <property type="entry name" value="Peptidase_S9"/>
    <property type="match status" value="1"/>
</dbReference>
<dbReference type="GO" id="GO:0006508">
    <property type="term" value="P:proteolysis"/>
    <property type="evidence" value="ECO:0007669"/>
    <property type="project" value="InterPro"/>
</dbReference>
<dbReference type="AlphaFoldDB" id="A0A7W3J8W7"/>
<evidence type="ECO:0000259" key="2">
    <source>
        <dbReference type="Pfam" id="PF00326"/>
    </source>
</evidence>
<dbReference type="SUPFAM" id="SSF53474">
    <property type="entry name" value="alpha/beta-Hydrolases"/>
    <property type="match status" value="1"/>
</dbReference>
<dbReference type="PANTHER" id="PTHR22946">
    <property type="entry name" value="DIENELACTONE HYDROLASE DOMAIN-CONTAINING PROTEIN-RELATED"/>
    <property type="match status" value="1"/>
</dbReference>
<dbReference type="GO" id="GO:0008236">
    <property type="term" value="F:serine-type peptidase activity"/>
    <property type="evidence" value="ECO:0007669"/>
    <property type="project" value="InterPro"/>
</dbReference>
<dbReference type="InterPro" id="IPR050261">
    <property type="entry name" value="FrsA_esterase"/>
</dbReference>
<dbReference type="InterPro" id="IPR029058">
    <property type="entry name" value="AB_hydrolase_fold"/>
</dbReference>
<accession>A0A7W3J8W7</accession>
<dbReference type="InterPro" id="IPR001375">
    <property type="entry name" value="Peptidase_S9_cat"/>
</dbReference>
<proteinExistence type="inferred from homology"/>
<dbReference type="Gene3D" id="3.40.50.1820">
    <property type="entry name" value="alpha/beta hydrolase"/>
    <property type="match status" value="1"/>
</dbReference>
<dbReference type="PANTHER" id="PTHR22946:SF12">
    <property type="entry name" value="CONIDIAL PIGMENT BIOSYNTHESIS PROTEIN AYG1 (AFU_ORTHOLOGUE AFUA_2G17550)"/>
    <property type="match status" value="1"/>
</dbReference>
<name>A0A7W3J8W7_9MICO</name>
<protein>
    <recommendedName>
        <fullName evidence="2">Peptidase S9 prolyl oligopeptidase catalytic domain-containing protein</fullName>
    </recommendedName>
</protein>
<reference evidence="3 4" key="1">
    <citation type="submission" date="2020-07" db="EMBL/GenBank/DDBJ databases">
        <title>Sequencing the genomes of 1000 actinobacteria strains.</title>
        <authorList>
            <person name="Klenk H.-P."/>
        </authorList>
    </citation>
    <scope>NUCLEOTIDE SEQUENCE [LARGE SCALE GENOMIC DNA]</scope>
    <source>
        <strain evidence="3 4">DSM 44121</strain>
    </source>
</reference>
<comment type="similarity">
    <text evidence="1">Belongs to the AB hydrolase superfamily.</text>
</comment>
<feature type="domain" description="Peptidase S9 prolyl oligopeptidase catalytic" evidence="2">
    <location>
        <begin position="234"/>
        <end position="292"/>
    </location>
</feature>
<evidence type="ECO:0000313" key="3">
    <source>
        <dbReference type="EMBL" id="MBA8808447.1"/>
    </source>
</evidence>
<comment type="caution">
    <text evidence="3">The sequence shown here is derived from an EMBL/GenBank/DDBJ whole genome shotgun (WGS) entry which is preliminary data.</text>
</comment>
<dbReference type="Proteomes" id="UP000540568">
    <property type="component" value="Unassembled WGS sequence"/>
</dbReference>
<dbReference type="RefSeq" id="WP_182616445.1">
    <property type="nucleotide sequence ID" value="NZ_BAAATF010000003.1"/>
</dbReference>
<organism evidence="3 4">
    <name type="scientific">Promicromonospora sukumoe</name>
    <dbReference type="NCBI Taxonomy" id="88382"/>
    <lineage>
        <taxon>Bacteria</taxon>
        <taxon>Bacillati</taxon>
        <taxon>Actinomycetota</taxon>
        <taxon>Actinomycetes</taxon>
        <taxon>Micrococcales</taxon>
        <taxon>Promicromonosporaceae</taxon>
        <taxon>Promicromonospora</taxon>
    </lineage>
</organism>
<dbReference type="Gene3D" id="1.20.1440.110">
    <property type="entry name" value="acylaminoacyl peptidase"/>
    <property type="match status" value="1"/>
</dbReference>
<dbReference type="EMBL" id="JACGWV010000001">
    <property type="protein sequence ID" value="MBA8808447.1"/>
    <property type="molecule type" value="Genomic_DNA"/>
</dbReference>
<evidence type="ECO:0000256" key="1">
    <source>
        <dbReference type="ARBA" id="ARBA00008645"/>
    </source>
</evidence>